<keyword evidence="2" id="KW-1185">Reference proteome</keyword>
<sequence length="122" mass="14230">FHRNPLKRKWESFMSIIPFPNQIFGCELYSARSQKTEAGIQNDNNLVEMLRMITVRLDALDATTFVERRSTNQMNVQLDEDEEDQGNHGSKKFALKNHHWMNLIVRYDGSMVVAKTPCQKKT</sequence>
<feature type="non-terminal residue" evidence="1">
    <location>
        <position position="1"/>
    </location>
</feature>
<evidence type="ECO:0000313" key="1">
    <source>
        <dbReference type="EMBL" id="MCD7448546.1"/>
    </source>
</evidence>
<protein>
    <submittedName>
        <fullName evidence="1">Uncharacterized protein</fullName>
    </submittedName>
</protein>
<proteinExistence type="predicted"/>
<organism evidence="1 2">
    <name type="scientific">Datura stramonium</name>
    <name type="common">Jimsonweed</name>
    <name type="synonym">Common thornapple</name>
    <dbReference type="NCBI Taxonomy" id="4076"/>
    <lineage>
        <taxon>Eukaryota</taxon>
        <taxon>Viridiplantae</taxon>
        <taxon>Streptophyta</taxon>
        <taxon>Embryophyta</taxon>
        <taxon>Tracheophyta</taxon>
        <taxon>Spermatophyta</taxon>
        <taxon>Magnoliopsida</taxon>
        <taxon>eudicotyledons</taxon>
        <taxon>Gunneridae</taxon>
        <taxon>Pentapetalae</taxon>
        <taxon>asterids</taxon>
        <taxon>lamiids</taxon>
        <taxon>Solanales</taxon>
        <taxon>Solanaceae</taxon>
        <taxon>Solanoideae</taxon>
        <taxon>Datureae</taxon>
        <taxon>Datura</taxon>
    </lineage>
</organism>
<dbReference type="Proteomes" id="UP000823775">
    <property type="component" value="Unassembled WGS sequence"/>
</dbReference>
<reference evidence="1 2" key="1">
    <citation type="journal article" date="2021" name="BMC Genomics">
        <title>Datura genome reveals duplications of psychoactive alkaloid biosynthetic genes and high mutation rate following tissue culture.</title>
        <authorList>
            <person name="Rajewski A."/>
            <person name="Carter-House D."/>
            <person name="Stajich J."/>
            <person name="Litt A."/>
        </authorList>
    </citation>
    <scope>NUCLEOTIDE SEQUENCE [LARGE SCALE GENOMIC DNA]</scope>
    <source>
        <strain evidence="1">AR-01</strain>
    </source>
</reference>
<name>A0ABS8RP00_DATST</name>
<comment type="caution">
    <text evidence="1">The sequence shown here is derived from an EMBL/GenBank/DDBJ whole genome shotgun (WGS) entry which is preliminary data.</text>
</comment>
<gene>
    <name evidence="1" type="ORF">HAX54_044150</name>
</gene>
<accession>A0ABS8RP00</accession>
<evidence type="ECO:0000313" key="2">
    <source>
        <dbReference type="Proteomes" id="UP000823775"/>
    </source>
</evidence>
<dbReference type="EMBL" id="JACEIK010000067">
    <property type="protein sequence ID" value="MCD7448546.1"/>
    <property type="molecule type" value="Genomic_DNA"/>
</dbReference>